<reference evidence="2 3" key="1">
    <citation type="journal article" date="2014" name="PLoS ONE">
        <title>Global Analysis of Gene Expression Profiles in Physic Nut (Jatropha curcas L.) Seedlings Exposed to Salt Stress.</title>
        <authorList>
            <person name="Zhang L."/>
            <person name="Zhang C."/>
            <person name="Wu P."/>
            <person name="Chen Y."/>
            <person name="Li M."/>
            <person name="Jiang H."/>
            <person name="Wu G."/>
        </authorList>
    </citation>
    <scope>NUCLEOTIDE SEQUENCE [LARGE SCALE GENOMIC DNA]</scope>
    <source>
        <strain evidence="3">cv. GZQX0401</strain>
        <tissue evidence="2">Young leaves</tissue>
    </source>
</reference>
<evidence type="ECO:0008006" key="4">
    <source>
        <dbReference type="Google" id="ProtNLM"/>
    </source>
</evidence>
<sequence length="209" mass="23403">MADNIVTETGFSPAQLKTLTEIIVAAFAQERARNQVPPTSKDVLRASPPTSYKNYRKRYDSPDLGIQRVKLNLEEPYNEEKKKSRGFGNYWSSHGDCNRNIGHATTNQSGNSNTVGAVDKKARREFTNLGRSLSTVMRSCIENGVLSKLPINLARPIRGRFVDQSCEYHQCKGHSTDSCFRLQHDIQDLIDSGMITKSLECSEPMPGNH</sequence>
<protein>
    <recommendedName>
        <fullName evidence="4">Gag-pol polyprotein</fullName>
    </recommendedName>
</protein>
<evidence type="ECO:0000313" key="2">
    <source>
        <dbReference type="EMBL" id="KDP44684.1"/>
    </source>
</evidence>
<dbReference type="Proteomes" id="UP000027138">
    <property type="component" value="Unassembled WGS sequence"/>
</dbReference>
<accession>A0A067LK52</accession>
<gene>
    <name evidence="2" type="ORF">JCGZ_19499</name>
</gene>
<organism evidence="2 3">
    <name type="scientific">Jatropha curcas</name>
    <name type="common">Barbados nut</name>
    <dbReference type="NCBI Taxonomy" id="180498"/>
    <lineage>
        <taxon>Eukaryota</taxon>
        <taxon>Viridiplantae</taxon>
        <taxon>Streptophyta</taxon>
        <taxon>Embryophyta</taxon>
        <taxon>Tracheophyta</taxon>
        <taxon>Spermatophyta</taxon>
        <taxon>Magnoliopsida</taxon>
        <taxon>eudicotyledons</taxon>
        <taxon>Gunneridae</taxon>
        <taxon>Pentapetalae</taxon>
        <taxon>rosids</taxon>
        <taxon>fabids</taxon>
        <taxon>Malpighiales</taxon>
        <taxon>Euphorbiaceae</taxon>
        <taxon>Crotonoideae</taxon>
        <taxon>Jatropheae</taxon>
        <taxon>Jatropha</taxon>
    </lineage>
</organism>
<evidence type="ECO:0000313" key="3">
    <source>
        <dbReference type="Proteomes" id="UP000027138"/>
    </source>
</evidence>
<keyword evidence="3" id="KW-1185">Reference proteome</keyword>
<evidence type="ECO:0000256" key="1">
    <source>
        <dbReference type="SAM" id="MobiDB-lite"/>
    </source>
</evidence>
<proteinExistence type="predicted"/>
<dbReference type="AlphaFoldDB" id="A0A067LK52"/>
<name>A0A067LK52_JATCU</name>
<dbReference type="STRING" id="180498.A0A067LK52"/>
<feature type="region of interest" description="Disordered" evidence="1">
    <location>
        <begin position="36"/>
        <end position="58"/>
    </location>
</feature>
<dbReference type="EMBL" id="KK914242">
    <property type="protein sequence ID" value="KDP44684.1"/>
    <property type="molecule type" value="Genomic_DNA"/>
</dbReference>